<sequence length="1214" mass="131690">LHISDRPVAEFSLSQSTAQYTLCPKTQLFQLTINSLIVADALSNLGPDFDLLVASHRDVKIETVSGSINISNPQSPASPQSPTEADFNPWRRQPQHPPLSTAAGPKVAAAAAAASTSGPGEPLINCTYQWIDESAGAGGGSGCPVQRIGVHFSELDIIANQKTLVELVSFAKRINPADTYAAKEGERRAAEAAASSQEQQQKKKQQQNRGRQDSEPPAASAAVKAPGVRSELQATFSRLHVLLVRVLDDPQQQRKSAKKVATVTLTGMQVTANHVDSSSFATASLASVSVLDLTNSSRLHRSIVWIGGDPSESTDERCPQREQALTLSVYSDAEGDREIEAQMASLCYLHAPRLLYEVGECVSKFAEYKSRLALKVRAAATAVAQSVIHQQQRSFDLDDSVTMATAADASDAASAASAADSGLDGIRLTVRLDTPVIVWPKTPTSNEALVAHLGTISLTNQASLFDVDGFERVLRDRRQHQRRLAPLFASPGVGTLYLDFKDISVMSVDLAIAGANLGDEAEHRGGLLARLKRPDTCEFLLSEASLSLRLSRRNCCRKLLAETLGSADGVEPASLGNHLLCVEAVTMETVSVRLPKAVFDQVLKSLDNLVYDEWSTSETTSSATETAASEAQLPDAAASAQSEYTPLVFDFALPELRVEIVGDLSEGDEKGIARLTAGELAVHMAKPSPWVKDVSLRLGTLTMLDLLQSPDSPTRHLLSSLAPEHSARPPPSYGRSVSCPSSPAAASDDEDFGNCRPAGAGWSSDERRAATPGGGGGGGVDVESASFPPRTAATPASMLVVAARARAQAAAARRQHRRHQASKPKPATPPPSPLSARSTLPPATLQTDHQPDFAAPNKEADDAVDDEVWRAMWAADEADRRTEQREEEAAARQQSLVRIRLRLVDRKAPQFAARYAETGRFVRAEFNSLVCNLNLQAWVLLLDFLNLGSKFHERDVLMRMSDTTKVTTILQESQYAEEEICNQQIAVSVAQFSLVLNDRNHSLCRATMSELHGRLRLRDGNLDLAGQLGNFILLDLSPTGQLYRQKFVSPRLGNLLDLRLFKYGLPDPGLTRDCDARLRLRMASVRYVHSQRFITELLTFVHQFNQSQDFIGRARAGASGRNIFPNAERASRIQLDISAASPILLLPHSALSPRLIVMRLGDFQVTNKFVFNGEQAAESKENPVADAEPADEAEDVEQSRCLLDVWQLELSDID</sequence>
<reference evidence="4" key="1">
    <citation type="submission" date="2016-11" db="UniProtKB">
        <authorList>
            <consortium name="WormBaseParasite"/>
        </authorList>
    </citation>
    <scope>IDENTIFICATION</scope>
</reference>
<dbReference type="InterPro" id="IPR056747">
    <property type="entry name" value="VPS13-like_M"/>
</dbReference>
<feature type="compositionally biased region" description="Basic residues" evidence="1">
    <location>
        <begin position="813"/>
        <end position="822"/>
    </location>
</feature>
<keyword evidence="3" id="KW-1185">Reference proteome</keyword>
<feature type="domain" description="VPS13-like middle region" evidence="2">
    <location>
        <begin position="1017"/>
        <end position="1175"/>
    </location>
</feature>
<feature type="region of interest" description="Disordered" evidence="1">
    <location>
        <begin position="182"/>
        <end position="226"/>
    </location>
</feature>
<feature type="region of interest" description="Disordered" evidence="1">
    <location>
        <begin position="722"/>
        <end position="790"/>
    </location>
</feature>
<dbReference type="Pfam" id="PF25033">
    <property type="entry name" value="VPS13_M"/>
    <property type="match status" value="1"/>
</dbReference>
<protein>
    <submittedName>
        <fullName evidence="4">VPS13_mid_rpt domain-containing protein</fullName>
    </submittedName>
</protein>
<name>A0A1I8IWK9_9PLAT</name>
<dbReference type="WBParaSite" id="maker-uti_cns_0018861-snap-gene-0.2-mRNA-1">
    <property type="protein sequence ID" value="maker-uti_cns_0018861-snap-gene-0.2-mRNA-1"/>
    <property type="gene ID" value="maker-uti_cns_0018861-snap-gene-0.2"/>
</dbReference>
<organism evidence="3 4">
    <name type="scientific">Macrostomum lignano</name>
    <dbReference type="NCBI Taxonomy" id="282301"/>
    <lineage>
        <taxon>Eukaryota</taxon>
        <taxon>Metazoa</taxon>
        <taxon>Spiralia</taxon>
        <taxon>Lophotrochozoa</taxon>
        <taxon>Platyhelminthes</taxon>
        <taxon>Rhabditophora</taxon>
        <taxon>Macrostomorpha</taxon>
        <taxon>Macrostomida</taxon>
        <taxon>Macrostomidae</taxon>
        <taxon>Macrostomum</taxon>
    </lineage>
</organism>
<dbReference type="AlphaFoldDB" id="A0A1I8IWK9"/>
<evidence type="ECO:0000313" key="3">
    <source>
        <dbReference type="Proteomes" id="UP000095280"/>
    </source>
</evidence>
<feature type="region of interest" description="Disordered" evidence="1">
    <location>
        <begin position="1177"/>
        <end position="1197"/>
    </location>
</feature>
<feature type="region of interest" description="Disordered" evidence="1">
    <location>
        <begin position="65"/>
        <end position="105"/>
    </location>
</feature>
<feature type="compositionally biased region" description="Low complexity" evidence="1">
    <location>
        <begin position="67"/>
        <end position="82"/>
    </location>
</feature>
<feature type="region of interest" description="Disordered" evidence="1">
    <location>
        <begin position="804"/>
        <end position="861"/>
    </location>
</feature>
<feature type="compositionally biased region" description="Low complexity" evidence="1">
    <location>
        <begin position="834"/>
        <end position="843"/>
    </location>
</feature>
<proteinExistence type="predicted"/>
<evidence type="ECO:0000313" key="4">
    <source>
        <dbReference type="WBParaSite" id="maker-uti_cns_0018861-snap-gene-0.2-mRNA-1"/>
    </source>
</evidence>
<accession>A0A1I8IWK9</accession>
<evidence type="ECO:0000259" key="2">
    <source>
        <dbReference type="Pfam" id="PF25033"/>
    </source>
</evidence>
<dbReference type="Proteomes" id="UP000095280">
    <property type="component" value="Unplaced"/>
</dbReference>
<evidence type="ECO:0000256" key="1">
    <source>
        <dbReference type="SAM" id="MobiDB-lite"/>
    </source>
</evidence>